<evidence type="ECO:0000256" key="16">
    <source>
        <dbReference type="ARBA" id="ARBA00051245"/>
    </source>
</evidence>
<evidence type="ECO:0000256" key="15">
    <source>
        <dbReference type="ARBA" id="ARBA00023137"/>
    </source>
</evidence>
<evidence type="ECO:0000256" key="10">
    <source>
        <dbReference type="ARBA" id="ARBA00022741"/>
    </source>
</evidence>
<feature type="transmembrane region" description="Helical" evidence="17">
    <location>
        <begin position="12"/>
        <end position="33"/>
    </location>
</feature>
<dbReference type="InterPro" id="IPR027417">
    <property type="entry name" value="P-loop_NTPase"/>
</dbReference>
<keyword evidence="14 17" id="KW-0472">Membrane</keyword>
<comment type="similarity">
    <text evidence="2">Belongs to the CpsC/CapA family.</text>
</comment>
<keyword evidence="21" id="KW-1185">Reference proteome</keyword>
<dbReference type="InterPro" id="IPR025669">
    <property type="entry name" value="AAA_dom"/>
</dbReference>
<gene>
    <name evidence="20" type="ORF">KG104_05120</name>
</gene>
<dbReference type="Pfam" id="PF02706">
    <property type="entry name" value="Wzz"/>
    <property type="match status" value="1"/>
</dbReference>
<evidence type="ECO:0000256" key="6">
    <source>
        <dbReference type="ARBA" id="ARBA00022475"/>
    </source>
</evidence>
<dbReference type="Proteomes" id="UP000680588">
    <property type="component" value="Chromosome"/>
</dbReference>
<feature type="domain" description="Polysaccharide chain length determinant N-terminal" evidence="18">
    <location>
        <begin position="6"/>
        <end position="86"/>
    </location>
</feature>
<reference evidence="20" key="1">
    <citation type="submission" date="2021-06" db="EMBL/GenBank/DDBJ databases">
        <title>Novel species in genus Arthrobacter.</title>
        <authorList>
            <person name="Zhang G."/>
        </authorList>
    </citation>
    <scope>NUCLEOTIDE SEQUENCE</scope>
    <source>
        <strain evidence="20">Zg-ZUI122</strain>
    </source>
</reference>
<keyword evidence="11" id="KW-0418">Kinase</keyword>
<evidence type="ECO:0000256" key="3">
    <source>
        <dbReference type="ARBA" id="ARBA00007316"/>
    </source>
</evidence>
<dbReference type="SUPFAM" id="SSF52540">
    <property type="entry name" value="P-loop containing nucleoside triphosphate hydrolases"/>
    <property type="match status" value="1"/>
</dbReference>
<dbReference type="EMBL" id="CP076456">
    <property type="protein sequence ID" value="QWQ37151.1"/>
    <property type="molecule type" value="Genomic_DNA"/>
</dbReference>
<dbReference type="GO" id="GO:0042802">
    <property type="term" value="F:identical protein binding"/>
    <property type="evidence" value="ECO:0007669"/>
    <property type="project" value="UniProtKB-ARBA"/>
</dbReference>
<evidence type="ECO:0000256" key="12">
    <source>
        <dbReference type="ARBA" id="ARBA00022840"/>
    </source>
</evidence>
<evidence type="ECO:0000256" key="9">
    <source>
        <dbReference type="ARBA" id="ARBA00022692"/>
    </source>
</evidence>
<evidence type="ECO:0000313" key="20">
    <source>
        <dbReference type="EMBL" id="QWQ37151.1"/>
    </source>
</evidence>
<dbReference type="Gene3D" id="3.40.50.300">
    <property type="entry name" value="P-loop containing nucleotide triphosphate hydrolases"/>
    <property type="match status" value="1"/>
</dbReference>
<comment type="similarity">
    <text evidence="4">Belongs to the etk/wzc family.</text>
</comment>
<dbReference type="PANTHER" id="PTHR32309:SF13">
    <property type="entry name" value="FERRIC ENTEROBACTIN TRANSPORT PROTEIN FEPE"/>
    <property type="match status" value="1"/>
</dbReference>
<dbReference type="InterPro" id="IPR003856">
    <property type="entry name" value="LPS_length_determ_N"/>
</dbReference>
<evidence type="ECO:0000256" key="11">
    <source>
        <dbReference type="ARBA" id="ARBA00022777"/>
    </source>
</evidence>
<keyword evidence="7" id="KW-0997">Cell inner membrane</keyword>
<sequence>MREQILILRRNWMLIVSFALIGVITAGVVSVLMQKTYTATSSLFVSTQNVETSAELQQGSVFALARVQSYVDLVSKPQVLDPVIEALDLDMSAQELATKVKASTSRNTVIIDIEAVDSSPERAAEIANGVVANLISSVADLERPTNGLPSPVRLSSVDTAQPPAVPSSPQTSLNLMLGLLYGLALGLVVAILRHVLDRHVRSEADVRKSTALPLLGGIAESQGQRNTSRPVVLGGSGTDAFRQLRTNLEFAAVSQQMKSLVVTSSQAGEGKSTVALNLALSIAQSGQKVILVDADLRLPTVASATGLEGNVGLTTVLIGRSTLADATQHWGSGRLSVLTSGPLPPNPTELLGSQAMQDLITALEGEYDTIILDAPPVLPVADATILTRNTDGILLVVGATRVSQHNLSKAVEQLSLVNANVVGVVLNRIPRSGPDANSAYLADYGVTPLPVPADMDAGPASPVAEAEAAIIRDSEGTRWNKGQPIRSGAHYN</sequence>
<evidence type="ECO:0000256" key="17">
    <source>
        <dbReference type="SAM" id="Phobius"/>
    </source>
</evidence>
<evidence type="ECO:0000259" key="19">
    <source>
        <dbReference type="Pfam" id="PF13614"/>
    </source>
</evidence>
<dbReference type="Pfam" id="PF13614">
    <property type="entry name" value="AAA_31"/>
    <property type="match status" value="1"/>
</dbReference>
<dbReference type="GO" id="GO:0005886">
    <property type="term" value="C:plasma membrane"/>
    <property type="evidence" value="ECO:0007669"/>
    <property type="project" value="UniProtKB-SubCell"/>
</dbReference>
<dbReference type="InterPro" id="IPR005702">
    <property type="entry name" value="Wzc-like_C"/>
</dbReference>
<evidence type="ECO:0000259" key="18">
    <source>
        <dbReference type="Pfam" id="PF02706"/>
    </source>
</evidence>
<comment type="catalytic activity">
    <reaction evidence="16">
        <text>L-tyrosyl-[protein] + ATP = O-phospho-L-tyrosyl-[protein] + ADP + H(+)</text>
        <dbReference type="Rhea" id="RHEA:10596"/>
        <dbReference type="Rhea" id="RHEA-COMP:10136"/>
        <dbReference type="Rhea" id="RHEA-COMP:20101"/>
        <dbReference type="ChEBI" id="CHEBI:15378"/>
        <dbReference type="ChEBI" id="CHEBI:30616"/>
        <dbReference type="ChEBI" id="CHEBI:46858"/>
        <dbReference type="ChEBI" id="CHEBI:61978"/>
        <dbReference type="ChEBI" id="CHEBI:456216"/>
        <dbReference type="EC" id="2.7.10.2"/>
    </reaction>
</comment>
<evidence type="ECO:0000256" key="4">
    <source>
        <dbReference type="ARBA" id="ARBA00008883"/>
    </source>
</evidence>
<evidence type="ECO:0000313" key="21">
    <source>
        <dbReference type="Proteomes" id="UP000680588"/>
    </source>
</evidence>
<protein>
    <recommendedName>
        <fullName evidence="5">non-specific protein-tyrosine kinase</fullName>
        <ecNumber evidence="5">2.7.10.2</ecNumber>
    </recommendedName>
</protein>
<evidence type="ECO:0000256" key="14">
    <source>
        <dbReference type="ARBA" id="ARBA00023136"/>
    </source>
</evidence>
<name>A0A975S7C4_9MICC</name>
<evidence type="ECO:0000256" key="8">
    <source>
        <dbReference type="ARBA" id="ARBA00022679"/>
    </source>
</evidence>
<comment type="similarity">
    <text evidence="3">Belongs to the CpsD/CapB family.</text>
</comment>
<keyword evidence="6" id="KW-1003">Cell membrane</keyword>
<evidence type="ECO:0000256" key="13">
    <source>
        <dbReference type="ARBA" id="ARBA00022989"/>
    </source>
</evidence>
<organism evidence="20 21">
    <name type="scientific">Arthrobacter sunyaminii</name>
    <dbReference type="NCBI Taxonomy" id="2816859"/>
    <lineage>
        <taxon>Bacteria</taxon>
        <taxon>Bacillati</taxon>
        <taxon>Actinomycetota</taxon>
        <taxon>Actinomycetes</taxon>
        <taxon>Micrococcales</taxon>
        <taxon>Micrococcaceae</taxon>
        <taxon>Arthrobacter</taxon>
    </lineage>
</organism>
<dbReference type="FunFam" id="3.40.50.300:FF:000527">
    <property type="entry name" value="Tyrosine-protein kinase etk"/>
    <property type="match status" value="1"/>
</dbReference>
<dbReference type="NCBIfam" id="TIGR01007">
    <property type="entry name" value="eps_fam"/>
    <property type="match status" value="1"/>
</dbReference>
<proteinExistence type="inferred from homology"/>
<dbReference type="GO" id="GO:0004715">
    <property type="term" value="F:non-membrane spanning protein tyrosine kinase activity"/>
    <property type="evidence" value="ECO:0007669"/>
    <property type="project" value="UniProtKB-EC"/>
</dbReference>
<evidence type="ECO:0000256" key="1">
    <source>
        <dbReference type="ARBA" id="ARBA00004429"/>
    </source>
</evidence>
<keyword evidence="15" id="KW-0829">Tyrosine-protein kinase</keyword>
<comment type="subcellular location">
    <subcellularLocation>
        <location evidence="1">Cell inner membrane</location>
        <topology evidence="1">Multi-pass membrane protein</topology>
    </subcellularLocation>
</comment>
<feature type="domain" description="AAA" evidence="19">
    <location>
        <begin position="258"/>
        <end position="418"/>
    </location>
</feature>
<keyword evidence="8 20" id="KW-0808">Transferase</keyword>
<keyword evidence="10" id="KW-0547">Nucleotide-binding</keyword>
<dbReference type="GO" id="GO:0005524">
    <property type="term" value="F:ATP binding"/>
    <property type="evidence" value="ECO:0007669"/>
    <property type="project" value="UniProtKB-KW"/>
</dbReference>
<dbReference type="CDD" id="cd05387">
    <property type="entry name" value="BY-kinase"/>
    <property type="match status" value="1"/>
</dbReference>
<dbReference type="InterPro" id="IPR050445">
    <property type="entry name" value="Bact_polysacc_biosynth/exp"/>
</dbReference>
<keyword evidence="12" id="KW-0067">ATP-binding</keyword>
<dbReference type="EC" id="2.7.10.2" evidence="5"/>
<dbReference type="AlphaFoldDB" id="A0A975S7C4"/>
<dbReference type="KEGG" id="asun:KG104_05120"/>
<evidence type="ECO:0000256" key="7">
    <source>
        <dbReference type="ARBA" id="ARBA00022519"/>
    </source>
</evidence>
<evidence type="ECO:0000256" key="5">
    <source>
        <dbReference type="ARBA" id="ARBA00011903"/>
    </source>
</evidence>
<dbReference type="PANTHER" id="PTHR32309">
    <property type="entry name" value="TYROSINE-PROTEIN KINASE"/>
    <property type="match status" value="1"/>
</dbReference>
<dbReference type="RefSeq" id="WP_207347460.1">
    <property type="nucleotide sequence ID" value="NZ_CP076456.1"/>
</dbReference>
<keyword evidence="9 17" id="KW-0812">Transmembrane</keyword>
<keyword evidence="13 17" id="KW-1133">Transmembrane helix</keyword>
<evidence type="ECO:0000256" key="2">
    <source>
        <dbReference type="ARBA" id="ARBA00006683"/>
    </source>
</evidence>
<accession>A0A975S7C4</accession>